<dbReference type="GO" id="GO:0005739">
    <property type="term" value="C:mitochondrion"/>
    <property type="evidence" value="ECO:0007669"/>
    <property type="project" value="UniProtKB-SubCell"/>
</dbReference>
<keyword evidence="9" id="KW-0496">Mitochondrion</keyword>
<evidence type="ECO:0000256" key="2">
    <source>
        <dbReference type="ARBA" id="ARBA00008551"/>
    </source>
</evidence>
<evidence type="ECO:0000256" key="4">
    <source>
        <dbReference type="ARBA" id="ARBA00022737"/>
    </source>
</evidence>
<proteinExistence type="inferred from homology"/>
<dbReference type="InterPro" id="IPR011990">
    <property type="entry name" value="TPR-like_helical_dom_sf"/>
</dbReference>
<comment type="subcellular location">
    <subcellularLocation>
        <location evidence="1">Mitochondrion</location>
    </subcellularLocation>
</comment>
<dbReference type="Pfam" id="PF22330">
    <property type="entry name" value="Rib_mS39_PPR"/>
    <property type="match status" value="1"/>
</dbReference>
<evidence type="ECO:0000256" key="1">
    <source>
        <dbReference type="ARBA" id="ARBA00004173"/>
    </source>
</evidence>
<dbReference type="Pfam" id="PF13812">
    <property type="entry name" value="PPR_3"/>
    <property type="match status" value="1"/>
</dbReference>
<dbReference type="OrthoDB" id="185373at2759"/>
<protein>
    <recommendedName>
        <fullName evidence="11">Small ribosomal subunit protein mS39</fullName>
    </recommendedName>
</protein>
<keyword evidence="8" id="KW-0689">Ribosomal protein</keyword>
<evidence type="ECO:0000256" key="11">
    <source>
        <dbReference type="ARBA" id="ARBA00035134"/>
    </source>
</evidence>
<dbReference type="Gene3D" id="1.25.40.10">
    <property type="entry name" value="Tetratricopeptide repeat domain"/>
    <property type="match status" value="1"/>
</dbReference>
<keyword evidence="14" id="KW-1185">Reference proteome</keyword>
<evidence type="ECO:0000313" key="13">
    <source>
        <dbReference type="EMBL" id="KOC59178.1"/>
    </source>
</evidence>
<dbReference type="InterPro" id="IPR055063">
    <property type="entry name" value="Rib_mS39_PPR"/>
</dbReference>
<accession>A0A0L7QKL4</accession>
<dbReference type="AlphaFoldDB" id="A0A0L7QKL4"/>
<dbReference type="GO" id="GO:0019843">
    <property type="term" value="F:rRNA binding"/>
    <property type="evidence" value="ECO:0007669"/>
    <property type="project" value="UniProtKB-KW"/>
</dbReference>
<name>A0A0L7QKL4_9HYME</name>
<evidence type="ECO:0000256" key="7">
    <source>
        <dbReference type="ARBA" id="ARBA00022946"/>
    </source>
</evidence>
<evidence type="ECO:0000256" key="8">
    <source>
        <dbReference type="ARBA" id="ARBA00022980"/>
    </source>
</evidence>
<feature type="repeat" description="PPR" evidence="12">
    <location>
        <begin position="250"/>
        <end position="284"/>
    </location>
</feature>
<evidence type="ECO:0000256" key="9">
    <source>
        <dbReference type="ARBA" id="ARBA00023128"/>
    </source>
</evidence>
<organism evidence="13 14">
    <name type="scientific">Habropoda laboriosa</name>
    <dbReference type="NCBI Taxonomy" id="597456"/>
    <lineage>
        <taxon>Eukaryota</taxon>
        <taxon>Metazoa</taxon>
        <taxon>Ecdysozoa</taxon>
        <taxon>Arthropoda</taxon>
        <taxon>Hexapoda</taxon>
        <taxon>Insecta</taxon>
        <taxon>Pterygota</taxon>
        <taxon>Neoptera</taxon>
        <taxon>Endopterygota</taxon>
        <taxon>Hymenoptera</taxon>
        <taxon>Apocrita</taxon>
        <taxon>Aculeata</taxon>
        <taxon>Apoidea</taxon>
        <taxon>Anthophila</taxon>
        <taxon>Apidae</taxon>
        <taxon>Habropoda</taxon>
    </lineage>
</organism>
<dbReference type="GO" id="GO:0043024">
    <property type="term" value="F:ribosomal small subunit binding"/>
    <property type="evidence" value="ECO:0007669"/>
    <property type="project" value="InterPro"/>
</dbReference>
<evidence type="ECO:0000256" key="3">
    <source>
        <dbReference type="ARBA" id="ARBA00022730"/>
    </source>
</evidence>
<dbReference type="GO" id="GO:0005840">
    <property type="term" value="C:ribosome"/>
    <property type="evidence" value="ECO:0007669"/>
    <property type="project" value="UniProtKB-KW"/>
</dbReference>
<evidence type="ECO:0000256" key="5">
    <source>
        <dbReference type="ARBA" id="ARBA00022845"/>
    </source>
</evidence>
<keyword evidence="5" id="KW-0810">Translation regulation</keyword>
<keyword evidence="6" id="KW-0694">RNA-binding</keyword>
<reference evidence="13 14" key="1">
    <citation type="submission" date="2015-07" db="EMBL/GenBank/DDBJ databases">
        <title>The genome of Habropoda laboriosa.</title>
        <authorList>
            <person name="Pan H."/>
            <person name="Kapheim K."/>
        </authorList>
    </citation>
    <scope>NUCLEOTIDE SEQUENCE [LARGE SCALE GENOMIC DNA]</scope>
    <source>
        <strain evidence="13">0110345459</strain>
    </source>
</reference>
<dbReference type="InterPro" id="IPR037387">
    <property type="entry name" value="PTCD3"/>
</dbReference>
<dbReference type="GO" id="GO:0032543">
    <property type="term" value="P:mitochondrial translation"/>
    <property type="evidence" value="ECO:0007669"/>
    <property type="project" value="InterPro"/>
</dbReference>
<comment type="similarity">
    <text evidence="2">Belongs to the mitochondrion-specific ribosomal protein mS39 family.</text>
</comment>
<evidence type="ECO:0000256" key="12">
    <source>
        <dbReference type="PROSITE-ProRule" id="PRU00708"/>
    </source>
</evidence>
<keyword evidence="7" id="KW-0809">Transit peptide</keyword>
<dbReference type="Proteomes" id="UP000053825">
    <property type="component" value="Unassembled WGS sequence"/>
</dbReference>
<dbReference type="STRING" id="597456.A0A0L7QKL4"/>
<dbReference type="GO" id="GO:0006417">
    <property type="term" value="P:regulation of translation"/>
    <property type="evidence" value="ECO:0007669"/>
    <property type="project" value="UniProtKB-KW"/>
</dbReference>
<dbReference type="NCBIfam" id="TIGR00756">
    <property type="entry name" value="PPR"/>
    <property type="match status" value="1"/>
</dbReference>
<keyword evidence="10" id="KW-0687">Ribonucleoprotein</keyword>
<dbReference type="GO" id="GO:1990904">
    <property type="term" value="C:ribonucleoprotein complex"/>
    <property type="evidence" value="ECO:0007669"/>
    <property type="project" value="UniProtKB-KW"/>
</dbReference>
<keyword evidence="4" id="KW-0677">Repeat</keyword>
<dbReference type="EMBL" id="KQ414940">
    <property type="protein sequence ID" value="KOC59178.1"/>
    <property type="molecule type" value="Genomic_DNA"/>
</dbReference>
<dbReference type="PANTHER" id="PTHR16276:SF1">
    <property type="entry name" value="SMALL RIBOSOMAL SUBUNIT PROTEIN MS39"/>
    <property type="match status" value="1"/>
</dbReference>
<gene>
    <name evidence="13" type="ORF">WH47_11254</name>
</gene>
<evidence type="ECO:0000313" key="14">
    <source>
        <dbReference type="Proteomes" id="UP000053825"/>
    </source>
</evidence>
<dbReference type="PROSITE" id="PS51375">
    <property type="entry name" value="PPR"/>
    <property type="match status" value="1"/>
</dbReference>
<dbReference type="PANTHER" id="PTHR16276">
    <property type="entry name" value="PENTATRICOPEPTIDE REPEAT DOMAIN-CONTAINING PROTEIN 3"/>
    <property type="match status" value="1"/>
</dbReference>
<keyword evidence="3" id="KW-0699">rRNA-binding</keyword>
<sequence>MKRKETLENVVLILRRERRKSMSFERNVYEAGFAIALVCFNESRNSWCQLKRLQSSLSSVSNSKIQIPARVERGPTDILNALNRTVPSDPIKIDYVYHDDPFLLPTKKQDFRKYTLSYEAGIKAAMWIHEEHGDLFPKHLSEPEIQAFKSFPTYTDESQVSEELLLQVISQCRISEAVHIYKVLKNKVSNEAKQSLLELLCFHNDQTSGMQTNFYFERFYHKIATVATWKYSAEIDELYEFLLKQDSLTAAAAYNAMICGLVKCSKPENAWQIFNKCSEADVPLNVTSYNSALLAIPAIMGKKNASKIQHVYDILRVMNKKGVKPNVKTLNAALRVFVQPPLENCSKYVKKILVEYKRLNIQFSLATYYYIILPFHGEGKSTHQDFLYILDTIKDEHFTIQDSADIKFFPQAMSLAYFYNDRSAGDQVHKLLHTGNNDKFLATETVQTTYYSTYILLLLATSTVDQFFYWYTKFVPSNHVPNIRLFTTILNNLELHVPEVVVKYILRIWSDLYAFHPKEMSLKVAAMRLMNIDILPAVSPLRTAFTNAALSWWKDIKEEIDEKLLSNSTRNWTPPIETNVTGCIAKMLLQGGYSEETIEVLQYTVKELHLFVPTMREKQVLELFDRCILAECIEAALLLLEYSVIVGFPHTVKMCTRLQTLPELTDNDRDRLINLVGVDALNVSDTTSKEIN</sequence>
<evidence type="ECO:0000256" key="10">
    <source>
        <dbReference type="ARBA" id="ARBA00023274"/>
    </source>
</evidence>
<evidence type="ECO:0000256" key="6">
    <source>
        <dbReference type="ARBA" id="ARBA00022884"/>
    </source>
</evidence>
<dbReference type="InterPro" id="IPR002885">
    <property type="entry name" value="PPR_rpt"/>
</dbReference>